<dbReference type="EMBL" id="FQ790337">
    <property type="protein sequence ID" value="CCD51242.1"/>
    <property type="molecule type" value="Genomic_DNA"/>
</dbReference>
<evidence type="ECO:0000313" key="2">
    <source>
        <dbReference type="Proteomes" id="UP000008177"/>
    </source>
</evidence>
<dbReference type="Proteomes" id="UP000008177">
    <property type="component" value="Unplaced contigs"/>
</dbReference>
<organism evidence="1 2">
    <name type="scientific">Botryotinia fuckeliana (strain T4)</name>
    <name type="common">Noble rot fungus</name>
    <name type="synonym">Botrytis cinerea</name>
    <dbReference type="NCBI Taxonomy" id="999810"/>
    <lineage>
        <taxon>Eukaryota</taxon>
        <taxon>Fungi</taxon>
        <taxon>Dikarya</taxon>
        <taxon>Ascomycota</taxon>
        <taxon>Pezizomycotina</taxon>
        <taxon>Leotiomycetes</taxon>
        <taxon>Helotiales</taxon>
        <taxon>Sclerotiniaceae</taxon>
        <taxon>Botrytis</taxon>
    </lineage>
</organism>
<sequence>MISVYLSLRPQAGANTVTIGKGSKAVVEVREGYVGNSEAKFKHVFYLNVWTLMDEAR</sequence>
<reference evidence="2" key="1">
    <citation type="journal article" date="2011" name="PLoS Genet.">
        <title>Genomic analysis of the necrotrophic fungal pathogens Sclerotinia sclerotiorum and Botrytis cinerea.</title>
        <authorList>
            <person name="Amselem J."/>
            <person name="Cuomo C.A."/>
            <person name="van Kan J.A."/>
            <person name="Viaud M."/>
            <person name="Benito E.P."/>
            <person name="Couloux A."/>
            <person name="Coutinho P.M."/>
            <person name="de Vries R.P."/>
            <person name="Dyer P.S."/>
            <person name="Fillinger S."/>
            <person name="Fournier E."/>
            <person name="Gout L."/>
            <person name="Hahn M."/>
            <person name="Kohn L."/>
            <person name="Lapalu N."/>
            <person name="Plummer K.M."/>
            <person name="Pradier J.M."/>
            <person name="Quevillon E."/>
            <person name="Sharon A."/>
            <person name="Simon A."/>
            <person name="ten Have A."/>
            <person name="Tudzynski B."/>
            <person name="Tudzynski P."/>
            <person name="Wincker P."/>
            <person name="Andrew M."/>
            <person name="Anthouard V."/>
            <person name="Beever R.E."/>
            <person name="Beffa R."/>
            <person name="Benoit I."/>
            <person name="Bouzid O."/>
            <person name="Brault B."/>
            <person name="Chen Z."/>
            <person name="Choquer M."/>
            <person name="Collemare J."/>
            <person name="Cotton P."/>
            <person name="Danchin E.G."/>
            <person name="Da Silva C."/>
            <person name="Gautier A."/>
            <person name="Giraud C."/>
            <person name="Giraud T."/>
            <person name="Gonzalez C."/>
            <person name="Grossetete S."/>
            <person name="Guldener U."/>
            <person name="Henrissat B."/>
            <person name="Howlett B.J."/>
            <person name="Kodira C."/>
            <person name="Kretschmer M."/>
            <person name="Lappartient A."/>
            <person name="Leroch M."/>
            <person name="Levis C."/>
            <person name="Mauceli E."/>
            <person name="Neuveglise C."/>
            <person name="Oeser B."/>
            <person name="Pearson M."/>
            <person name="Poulain J."/>
            <person name="Poussereau N."/>
            <person name="Quesneville H."/>
            <person name="Rascle C."/>
            <person name="Schumacher J."/>
            <person name="Segurens B."/>
            <person name="Sexton A."/>
            <person name="Silva E."/>
            <person name="Sirven C."/>
            <person name="Soanes D.M."/>
            <person name="Talbot N.J."/>
            <person name="Templeton M."/>
            <person name="Yandava C."/>
            <person name="Yarden O."/>
            <person name="Zeng Q."/>
            <person name="Rollins J.A."/>
            <person name="Lebrun M.H."/>
            <person name="Dickman M."/>
        </authorList>
    </citation>
    <scope>NUCLEOTIDE SEQUENCE [LARGE SCALE GENOMIC DNA]</scope>
    <source>
        <strain evidence="2">T4</strain>
    </source>
</reference>
<dbReference type="AlphaFoldDB" id="G2YHQ5"/>
<dbReference type="HOGENOM" id="CLU_2996303_0_0_1"/>
<proteinExistence type="predicted"/>
<evidence type="ECO:0000313" key="1">
    <source>
        <dbReference type="EMBL" id="CCD51242.1"/>
    </source>
</evidence>
<protein>
    <submittedName>
        <fullName evidence="1">Uncharacterized protein</fullName>
    </submittedName>
</protein>
<accession>G2YHQ5</accession>
<gene>
    <name evidence="1" type="ORF">BofuT4_uP015480.1</name>
</gene>
<dbReference type="InParanoid" id="G2YHQ5"/>
<name>G2YHQ5_BOTF4</name>